<name>A0ABU6QLC4_9FABA</name>
<protein>
    <submittedName>
        <fullName evidence="2">Uncharacterized protein</fullName>
    </submittedName>
</protein>
<feature type="region of interest" description="Disordered" evidence="1">
    <location>
        <begin position="1"/>
        <end position="21"/>
    </location>
</feature>
<gene>
    <name evidence="2" type="ORF">PIB30_064835</name>
</gene>
<organism evidence="2 3">
    <name type="scientific">Stylosanthes scabra</name>
    <dbReference type="NCBI Taxonomy" id="79078"/>
    <lineage>
        <taxon>Eukaryota</taxon>
        <taxon>Viridiplantae</taxon>
        <taxon>Streptophyta</taxon>
        <taxon>Embryophyta</taxon>
        <taxon>Tracheophyta</taxon>
        <taxon>Spermatophyta</taxon>
        <taxon>Magnoliopsida</taxon>
        <taxon>eudicotyledons</taxon>
        <taxon>Gunneridae</taxon>
        <taxon>Pentapetalae</taxon>
        <taxon>rosids</taxon>
        <taxon>fabids</taxon>
        <taxon>Fabales</taxon>
        <taxon>Fabaceae</taxon>
        <taxon>Papilionoideae</taxon>
        <taxon>50 kb inversion clade</taxon>
        <taxon>dalbergioids sensu lato</taxon>
        <taxon>Dalbergieae</taxon>
        <taxon>Pterocarpus clade</taxon>
        <taxon>Stylosanthes</taxon>
    </lineage>
</organism>
<dbReference type="EMBL" id="JASCZI010000638">
    <property type="protein sequence ID" value="MED6112787.1"/>
    <property type="molecule type" value="Genomic_DNA"/>
</dbReference>
<feature type="non-terminal residue" evidence="2">
    <location>
        <position position="80"/>
    </location>
</feature>
<evidence type="ECO:0000313" key="2">
    <source>
        <dbReference type="EMBL" id="MED6112787.1"/>
    </source>
</evidence>
<reference evidence="2 3" key="1">
    <citation type="journal article" date="2023" name="Plants (Basel)">
        <title>Bridging the Gap: Combining Genomics and Transcriptomics Approaches to Understand Stylosanthes scabra, an Orphan Legume from the Brazilian Caatinga.</title>
        <authorList>
            <person name="Ferreira-Neto J.R.C."/>
            <person name="da Silva M.D."/>
            <person name="Binneck E."/>
            <person name="de Melo N.F."/>
            <person name="da Silva R.H."/>
            <person name="de Melo A.L.T.M."/>
            <person name="Pandolfi V."/>
            <person name="Bustamante F.O."/>
            <person name="Brasileiro-Vidal A.C."/>
            <person name="Benko-Iseppon A.M."/>
        </authorList>
    </citation>
    <scope>NUCLEOTIDE SEQUENCE [LARGE SCALE GENOMIC DNA]</scope>
    <source>
        <tissue evidence="2">Leaves</tissue>
    </source>
</reference>
<accession>A0ABU6QLC4</accession>
<proteinExistence type="predicted"/>
<dbReference type="Proteomes" id="UP001341840">
    <property type="component" value="Unassembled WGS sequence"/>
</dbReference>
<comment type="caution">
    <text evidence="2">The sequence shown here is derived from an EMBL/GenBank/DDBJ whole genome shotgun (WGS) entry which is preliminary data.</text>
</comment>
<evidence type="ECO:0000256" key="1">
    <source>
        <dbReference type="SAM" id="MobiDB-lite"/>
    </source>
</evidence>
<sequence>MSSLSDPAPFPSPPPLTGTHRNRLHRLQNLPLLRLALTATTFAISDHRNLIESPPFLEPQRSSLLFFLRTISVVATSSSS</sequence>
<keyword evidence="3" id="KW-1185">Reference proteome</keyword>
<evidence type="ECO:0000313" key="3">
    <source>
        <dbReference type="Proteomes" id="UP001341840"/>
    </source>
</evidence>